<dbReference type="EMBL" id="MK347226">
    <property type="protein sequence ID" value="QIQ13573.1"/>
    <property type="molecule type" value="Genomic_DNA"/>
</dbReference>
<dbReference type="AlphaFoldDB" id="A0A6G9HR99"/>
<sequence length="119" mass="13285">MGLIRTVVYVGIIGGIFAYTQTKDSLENISVPDAEFPLSITRNNFMQSTWVNEHYTSLKNGPIADGISSILDDAQDIRGPVNNVVLMAGNVDIQKVIQDAVDELDIFYYFVYFPCFTPK</sequence>
<proteinExistence type="predicted"/>
<name>A0A6G9HR99_KLEPN</name>
<reference evidence="1" key="1">
    <citation type="submission" date="2018-12" db="EMBL/GenBank/DDBJ databases">
        <authorList>
            <person name="Liu L."/>
        </authorList>
    </citation>
    <scope>NUCLEOTIDE SEQUENCE</scope>
    <source>
        <strain evidence="1">K185</strain>
        <plasmid evidence="1">pK185_rmpA2</plasmid>
    </source>
</reference>
<dbReference type="RefSeq" id="WP_181712840.1">
    <property type="nucleotide sequence ID" value="NZ_MK347226.1"/>
</dbReference>
<accession>A0A6G9HR99</accession>
<keyword evidence="1" id="KW-0614">Plasmid</keyword>
<protein>
    <submittedName>
        <fullName evidence="1">Uncharacterized protein</fullName>
    </submittedName>
</protein>
<organism evidence="1">
    <name type="scientific">Klebsiella pneumoniae</name>
    <dbReference type="NCBI Taxonomy" id="573"/>
    <lineage>
        <taxon>Bacteria</taxon>
        <taxon>Pseudomonadati</taxon>
        <taxon>Pseudomonadota</taxon>
        <taxon>Gammaproteobacteria</taxon>
        <taxon>Enterobacterales</taxon>
        <taxon>Enterobacteriaceae</taxon>
        <taxon>Klebsiella/Raoultella group</taxon>
        <taxon>Klebsiella</taxon>
        <taxon>Klebsiella pneumoniae complex</taxon>
    </lineage>
</organism>
<geneLocation type="plasmid" evidence="1">
    <name>pK185_rmpA2</name>
</geneLocation>
<evidence type="ECO:0000313" key="1">
    <source>
        <dbReference type="EMBL" id="QIQ13573.1"/>
    </source>
</evidence>